<reference evidence="4" key="1">
    <citation type="submission" date="2019-06" db="EMBL/GenBank/DDBJ databases">
        <title>Gordonia isolated from sludge of a wastewater treatment plant.</title>
        <authorList>
            <person name="Tamura T."/>
            <person name="Aoyama K."/>
            <person name="Kang Y."/>
            <person name="Saito S."/>
            <person name="Akiyama N."/>
            <person name="Yazawa K."/>
            <person name="Gonoi T."/>
            <person name="Mikami Y."/>
        </authorList>
    </citation>
    <scope>NUCLEOTIDE SEQUENCE [LARGE SCALE GENOMIC DNA]</scope>
    <source>
        <strain evidence="4">NBRC 107697</strain>
    </source>
</reference>
<keyword evidence="4" id="KW-1185">Reference proteome</keyword>
<dbReference type="InterPro" id="IPR025637">
    <property type="entry name" value="DUF4333"/>
</dbReference>
<accession>A0A7M3SU48</accession>
<organism evidence="3 4">
    <name type="scientific">Gordonia crocea</name>
    <dbReference type="NCBI Taxonomy" id="589162"/>
    <lineage>
        <taxon>Bacteria</taxon>
        <taxon>Bacillati</taxon>
        <taxon>Actinomycetota</taxon>
        <taxon>Actinomycetes</taxon>
        <taxon>Mycobacteriales</taxon>
        <taxon>Gordoniaceae</taxon>
        <taxon>Gordonia</taxon>
    </lineage>
</organism>
<dbReference type="RefSeq" id="WP_161925678.1">
    <property type="nucleotide sequence ID" value="NZ_BJOU01000001.1"/>
</dbReference>
<dbReference type="EMBL" id="BJOU01000001">
    <property type="protein sequence ID" value="GED96172.1"/>
    <property type="molecule type" value="Genomic_DNA"/>
</dbReference>
<feature type="signal peptide" evidence="1">
    <location>
        <begin position="1"/>
        <end position="21"/>
    </location>
</feature>
<sequence>MRATIIRAVGAGALVFATALTGCSVSGSAGKTISQSELESKSKAALQPQVQVTLNQLKCKGGLKAEAGATQECAIEFGGKWQLVAVNATDDKGNFHVKTVPGIVPQPDWAK</sequence>
<gene>
    <name evidence="3" type="ORF">nbrc107697_02110</name>
</gene>
<feature type="chain" id="PRO_5038687834" description="DUF4333 domain-containing protein" evidence="1">
    <location>
        <begin position="22"/>
        <end position="111"/>
    </location>
</feature>
<dbReference type="Proteomes" id="UP000444980">
    <property type="component" value="Unassembled WGS sequence"/>
</dbReference>
<protein>
    <recommendedName>
        <fullName evidence="2">DUF4333 domain-containing protein</fullName>
    </recommendedName>
</protein>
<evidence type="ECO:0000313" key="4">
    <source>
        <dbReference type="Proteomes" id="UP000444980"/>
    </source>
</evidence>
<evidence type="ECO:0000256" key="1">
    <source>
        <dbReference type="SAM" id="SignalP"/>
    </source>
</evidence>
<keyword evidence="1" id="KW-0732">Signal</keyword>
<comment type="caution">
    <text evidence="3">The sequence shown here is derived from an EMBL/GenBank/DDBJ whole genome shotgun (WGS) entry which is preliminary data.</text>
</comment>
<dbReference type="Pfam" id="PF14230">
    <property type="entry name" value="DUF4333"/>
    <property type="match status" value="1"/>
</dbReference>
<proteinExistence type="predicted"/>
<dbReference type="AlphaFoldDB" id="A0A7M3SU48"/>
<evidence type="ECO:0000313" key="3">
    <source>
        <dbReference type="EMBL" id="GED96172.1"/>
    </source>
</evidence>
<dbReference type="OrthoDB" id="3568721at2"/>
<feature type="domain" description="DUF4333" evidence="2">
    <location>
        <begin position="19"/>
        <end position="93"/>
    </location>
</feature>
<name>A0A7M3SU48_9ACTN</name>
<dbReference type="PROSITE" id="PS51257">
    <property type="entry name" value="PROKAR_LIPOPROTEIN"/>
    <property type="match status" value="1"/>
</dbReference>
<evidence type="ECO:0000259" key="2">
    <source>
        <dbReference type="Pfam" id="PF14230"/>
    </source>
</evidence>